<evidence type="ECO:0000256" key="6">
    <source>
        <dbReference type="PIRNR" id="PIRNR038919"/>
    </source>
</evidence>
<dbReference type="EMBL" id="CP056071">
    <property type="protein sequence ID" value="UKK02222.2"/>
    <property type="molecule type" value="Genomic_DNA"/>
</dbReference>
<dbReference type="GO" id="GO:0005525">
    <property type="term" value="F:GTP binding"/>
    <property type="evidence" value="ECO:0007669"/>
    <property type="project" value="UniProtKB-KW"/>
</dbReference>
<dbReference type="InterPro" id="IPR024926">
    <property type="entry name" value="NOG1"/>
</dbReference>
<comment type="subcellular location">
    <subcellularLocation>
        <location evidence="1 6">Nucleus</location>
        <location evidence="1 6">Nucleolus</location>
    </subcellularLocation>
</comment>
<dbReference type="InterPro" id="IPR041623">
    <property type="entry name" value="NOG1_N"/>
</dbReference>
<dbReference type="Gene3D" id="3.40.50.300">
    <property type="entry name" value="P-loop containing nucleotide triphosphate hydrolases"/>
    <property type="match status" value="1"/>
</dbReference>
<keyword evidence="3" id="KW-0547">Nucleotide-binding</keyword>
<dbReference type="Gene3D" id="1.20.120.1190">
    <property type="match status" value="1"/>
</dbReference>
<keyword evidence="4" id="KW-0342">GTP-binding</keyword>
<evidence type="ECO:0000256" key="4">
    <source>
        <dbReference type="ARBA" id="ARBA00023134"/>
    </source>
</evidence>
<dbReference type="InterPro" id="IPR027417">
    <property type="entry name" value="P-loop_NTPase"/>
</dbReference>
<dbReference type="Pfam" id="PF08155">
    <property type="entry name" value="NOGCT"/>
    <property type="match status" value="1"/>
</dbReference>
<proteinExistence type="inferred from homology"/>
<evidence type="ECO:0000256" key="3">
    <source>
        <dbReference type="ARBA" id="ARBA00022741"/>
    </source>
</evidence>
<protein>
    <recommendedName>
        <fullName evidence="6">Nucleolar GTP-binding protein 1</fullName>
    </recommendedName>
</protein>
<gene>
    <name evidence="8" type="ORF">MACK_001577</name>
</gene>
<feature type="domain" description="OBG-type G" evidence="7">
    <location>
        <begin position="173"/>
        <end position="336"/>
    </location>
</feature>
<evidence type="ECO:0000313" key="8">
    <source>
        <dbReference type="EMBL" id="UKK02222.2"/>
    </source>
</evidence>
<accession>A0A976MD99</accession>
<evidence type="ECO:0000256" key="1">
    <source>
        <dbReference type="ARBA" id="ARBA00004604"/>
    </source>
</evidence>
<dbReference type="CDD" id="cd01897">
    <property type="entry name" value="NOG"/>
    <property type="match status" value="1"/>
</dbReference>
<keyword evidence="2 6" id="KW-0690">Ribosome biogenesis</keyword>
<dbReference type="InterPro" id="IPR031167">
    <property type="entry name" value="G_OBG"/>
</dbReference>
<comment type="function">
    <text evidence="6">Involved in the biogenesis of the 60S ribosomal subunit.</text>
</comment>
<keyword evidence="5 6" id="KW-0539">Nucleus</keyword>
<dbReference type="Proteomes" id="UP000244811">
    <property type="component" value="Chromosome 2"/>
</dbReference>
<dbReference type="PIRSF" id="PIRSF038919">
    <property type="entry name" value="NOG1"/>
    <property type="match status" value="1"/>
</dbReference>
<comment type="similarity">
    <text evidence="6">Belongs to the TRAFAC class OBG-HflX-like GTPase superfamily. OBG GTPase family. NOG subfamily.</text>
</comment>
<evidence type="ECO:0000313" key="9">
    <source>
        <dbReference type="Proteomes" id="UP000244811"/>
    </source>
</evidence>
<sequence length="593" mass="69152">MATKSQTYNFKGITTIPTAKKLIDIVLSQTQRKTPTEVHKQFKISRIRKFYMRKVKFCQQTIHDRLQRILTQLPQLNDIHPFYSDLCNVLYDRDHYKLALGQCNSIMRVVDRLAKDYVRQMKYGNSLFRCKMLKKAALGHMCKAVKRLEGSLKYLEEVRQHMSRLPSINPYTRTLILTGYPNVGKSSFMNLVSKANVDVQPYAFTTRSLYVGHFDHSLLRWQVIDTPGLLDHPLDERNTIEMTAITALAHIFCTVMFFIDVSESCGYSLAEQVALFKSIKPLFQNKPIVIVINKIDLVNFNPESLAELKEYKWVLTSALTGEGVENAKVIACDLLLENRLNTKVQNAPLEKIEKIGFVTEVEPSEDRPPVEPVLNLSEKVITEKDLEEEFGGAGVYSIDLRKKHILENEEWKYDEVPEIYNGRNVVDFAFPGIEEKIKMLEREEQLLLQQLQTTKEDIEWDKLVKTEKMLHDSIRQKKYERSIKKKHRAPVLNETIKLKKVRKDSKKRRQMKLQEMPIDYIRAGEKTERDEMKEKLQYAIAKQRDSSVRPEKNIVKRVKLPKGTYRMNDRSIIAKKPKHMFSGKRKLGKTDRR</sequence>
<dbReference type="Pfam" id="PF06858">
    <property type="entry name" value="NOG1"/>
    <property type="match status" value="1"/>
</dbReference>
<dbReference type="SUPFAM" id="SSF52540">
    <property type="entry name" value="P-loop containing nucleoside triphosphate hydrolases"/>
    <property type="match status" value="1"/>
</dbReference>
<dbReference type="InterPro" id="IPR006073">
    <property type="entry name" value="GTP-bd"/>
</dbReference>
<reference evidence="8" key="1">
    <citation type="submission" date="2022-07" db="EMBL/GenBank/DDBJ databases">
        <title>Evaluation of T. orientalis genome assembly methods using nanopore sequencing and analysis of variation between genomes.</title>
        <authorList>
            <person name="Yam J."/>
            <person name="Micallef M.L."/>
            <person name="Liu M."/>
            <person name="Djordjevic S.P."/>
            <person name="Bogema D.R."/>
            <person name="Jenkins C."/>
        </authorList>
    </citation>
    <scope>NUCLEOTIDE SEQUENCE</scope>
    <source>
        <strain evidence="8">Goon Nure</strain>
    </source>
</reference>
<dbReference type="GO" id="GO:0042254">
    <property type="term" value="P:ribosome biogenesis"/>
    <property type="evidence" value="ECO:0007669"/>
    <property type="project" value="UniProtKB-KW"/>
</dbReference>
<organism evidence="8 9">
    <name type="scientific">Theileria orientalis</name>
    <dbReference type="NCBI Taxonomy" id="68886"/>
    <lineage>
        <taxon>Eukaryota</taxon>
        <taxon>Sar</taxon>
        <taxon>Alveolata</taxon>
        <taxon>Apicomplexa</taxon>
        <taxon>Aconoidasida</taxon>
        <taxon>Piroplasmida</taxon>
        <taxon>Theileriidae</taxon>
        <taxon>Theileria</taxon>
    </lineage>
</organism>
<dbReference type="PRINTS" id="PR00326">
    <property type="entry name" value="GTP1OBG"/>
</dbReference>
<dbReference type="AlphaFoldDB" id="A0A976MD99"/>
<evidence type="ECO:0000256" key="2">
    <source>
        <dbReference type="ARBA" id="ARBA00022517"/>
    </source>
</evidence>
<dbReference type="InterPro" id="IPR012973">
    <property type="entry name" value="NOG_C"/>
</dbReference>
<evidence type="ECO:0000259" key="7">
    <source>
        <dbReference type="PROSITE" id="PS51710"/>
    </source>
</evidence>
<name>A0A976MD99_THEOR</name>
<dbReference type="PANTHER" id="PTHR45759">
    <property type="entry name" value="NUCLEOLAR GTP-BINDING PROTEIN 1"/>
    <property type="match status" value="1"/>
</dbReference>
<dbReference type="InterPro" id="IPR010674">
    <property type="entry name" value="NOG1_Rossman_fold_dom"/>
</dbReference>
<evidence type="ECO:0000256" key="5">
    <source>
        <dbReference type="ARBA" id="ARBA00023242"/>
    </source>
</evidence>
<dbReference type="GO" id="GO:0005730">
    <property type="term" value="C:nucleolus"/>
    <property type="evidence" value="ECO:0007669"/>
    <property type="project" value="UniProtKB-SubCell"/>
</dbReference>
<dbReference type="PROSITE" id="PS51710">
    <property type="entry name" value="G_OBG"/>
    <property type="match status" value="1"/>
</dbReference>
<dbReference type="Pfam" id="PF17835">
    <property type="entry name" value="NOG1_N"/>
    <property type="match status" value="1"/>
</dbReference>